<reference evidence="1" key="1">
    <citation type="submission" date="2022-12" db="EMBL/GenBank/DDBJ databases">
        <authorList>
            <person name="Webb A."/>
        </authorList>
    </citation>
    <scope>NUCLEOTIDE SEQUENCE</scope>
    <source>
        <strain evidence="1">Hp1</strain>
    </source>
</reference>
<dbReference type="AlphaFoldDB" id="A0AAV0TPQ0"/>
<gene>
    <name evidence="1" type="ORF">HBR001_LOCUS3587</name>
</gene>
<dbReference type="EMBL" id="CANTFL010000602">
    <property type="protein sequence ID" value="CAI5725377.1"/>
    <property type="molecule type" value="Genomic_DNA"/>
</dbReference>
<organism evidence="1 2">
    <name type="scientific">Hyaloperonospora brassicae</name>
    <name type="common">Brassica downy mildew</name>
    <name type="synonym">Peronospora brassicae</name>
    <dbReference type="NCBI Taxonomy" id="162125"/>
    <lineage>
        <taxon>Eukaryota</taxon>
        <taxon>Sar</taxon>
        <taxon>Stramenopiles</taxon>
        <taxon>Oomycota</taxon>
        <taxon>Peronosporomycetes</taxon>
        <taxon>Peronosporales</taxon>
        <taxon>Peronosporaceae</taxon>
        <taxon>Hyaloperonospora</taxon>
    </lineage>
</organism>
<accession>A0AAV0TPQ0</accession>
<dbReference type="Proteomes" id="UP001162031">
    <property type="component" value="Unassembled WGS sequence"/>
</dbReference>
<evidence type="ECO:0000313" key="1">
    <source>
        <dbReference type="EMBL" id="CAI5725377.1"/>
    </source>
</evidence>
<proteinExistence type="predicted"/>
<evidence type="ECO:0000313" key="2">
    <source>
        <dbReference type="Proteomes" id="UP001162031"/>
    </source>
</evidence>
<protein>
    <submittedName>
        <fullName evidence="1">Uncharacterized protein</fullName>
    </submittedName>
</protein>
<keyword evidence="2" id="KW-1185">Reference proteome</keyword>
<name>A0AAV0TPQ0_HYABA</name>
<comment type="caution">
    <text evidence="1">The sequence shown here is derived from an EMBL/GenBank/DDBJ whole genome shotgun (WGS) entry which is preliminary data.</text>
</comment>
<sequence length="148" mass="16103">MPLSVAAQSKNGYDPDAQVPSDVLTKRIRARVDNTLGCSKEYTDGTVRIGGLRTAFIIAGLNITSVFIDVGCWYGGPMQLAKEIFGVRVALGIEVCRDRVTQALLRVKTTKVSLFPVHFPAECFEYYDPATHVFVFSTAMGNLALAAI</sequence>